<protein>
    <submittedName>
        <fullName evidence="2">BQ5605_C008g05027 protein</fullName>
    </submittedName>
</protein>
<name>A0A2X0N5V4_9BASI</name>
<evidence type="ECO:0000313" key="2">
    <source>
        <dbReference type="EMBL" id="SGY79064.1"/>
    </source>
</evidence>
<feature type="region of interest" description="Disordered" evidence="1">
    <location>
        <begin position="43"/>
        <end position="63"/>
    </location>
</feature>
<reference evidence="2 3" key="1">
    <citation type="submission" date="2016-11" db="EMBL/GenBank/DDBJ databases">
        <authorList>
            <person name="Jaros S."/>
            <person name="Januszkiewicz K."/>
            <person name="Wedrychowicz H."/>
        </authorList>
    </citation>
    <scope>NUCLEOTIDE SEQUENCE [LARGE SCALE GENOMIC DNA]</scope>
</reference>
<sequence>MQQLHKFLPLVTRMEVASYLASLPVRSKSLALILKTKTDDIINADSTNKREKARAGGGGGSQT</sequence>
<proteinExistence type="predicted"/>
<organism evidence="2 3">
    <name type="scientific">Microbotryum silenes-dioicae</name>
    <dbReference type="NCBI Taxonomy" id="796604"/>
    <lineage>
        <taxon>Eukaryota</taxon>
        <taxon>Fungi</taxon>
        <taxon>Dikarya</taxon>
        <taxon>Basidiomycota</taxon>
        <taxon>Pucciniomycotina</taxon>
        <taxon>Microbotryomycetes</taxon>
        <taxon>Microbotryales</taxon>
        <taxon>Microbotryaceae</taxon>
        <taxon>Microbotryum</taxon>
    </lineage>
</organism>
<keyword evidence="3" id="KW-1185">Reference proteome</keyword>
<dbReference type="EMBL" id="FQNC01000048">
    <property type="protein sequence ID" value="SGY79064.1"/>
    <property type="molecule type" value="Genomic_DNA"/>
</dbReference>
<gene>
    <name evidence="2" type="primary">BQ5605_C008g05027</name>
    <name evidence="2" type="ORF">BQ5605_C008G05027</name>
</gene>
<accession>A0A2X0N5V4</accession>
<dbReference type="Proteomes" id="UP000249464">
    <property type="component" value="Unassembled WGS sequence"/>
</dbReference>
<dbReference type="AlphaFoldDB" id="A0A2X0N5V4"/>
<evidence type="ECO:0000313" key="3">
    <source>
        <dbReference type="Proteomes" id="UP000249464"/>
    </source>
</evidence>
<evidence type="ECO:0000256" key="1">
    <source>
        <dbReference type="SAM" id="MobiDB-lite"/>
    </source>
</evidence>